<evidence type="ECO:0000313" key="1">
    <source>
        <dbReference type="EMBL" id="KAK3784430.1"/>
    </source>
</evidence>
<gene>
    <name evidence="1" type="ORF">RRG08_039431</name>
</gene>
<organism evidence="1 2">
    <name type="scientific">Elysia crispata</name>
    <name type="common">lettuce slug</name>
    <dbReference type="NCBI Taxonomy" id="231223"/>
    <lineage>
        <taxon>Eukaryota</taxon>
        <taxon>Metazoa</taxon>
        <taxon>Spiralia</taxon>
        <taxon>Lophotrochozoa</taxon>
        <taxon>Mollusca</taxon>
        <taxon>Gastropoda</taxon>
        <taxon>Heterobranchia</taxon>
        <taxon>Euthyneura</taxon>
        <taxon>Panpulmonata</taxon>
        <taxon>Sacoglossa</taxon>
        <taxon>Placobranchoidea</taxon>
        <taxon>Plakobranchidae</taxon>
        <taxon>Elysia</taxon>
    </lineage>
</organism>
<sequence>MIPANFAFFMSKQGHGDFHAFEYSVETAVGYLTKIYTCIFEILIHGLYRYLSWLVSPHESKIRAHVPLASDHRLGENNAILQRLLGFALTLA</sequence>
<keyword evidence="2" id="KW-1185">Reference proteome</keyword>
<proteinExistence type="predicted"/>
<comment type="caution">
    <text evidence="1">The sequence shown here is derived from an EMBL/GenBank/DDBJ whole genome shotgun (WGS) entry which is preliminary data.</text>
</comment>
<evidence type="ECO:0000313" key="2">
    <source>
        <dbReference type="Proteomes" id="UP001283361"/>
    </source>
</evidence>
<accession>A0AAE1AAP8</accession>
<dbReference type="AlphaFoldDB" id="A0AAE1AAP8"/>
<reference evidence="1" key="1">
    <citation type="journal article" date="2023" name="G3 (Bethesda)">
        <title>A reference genome for the long-term kleptoplast-retaining sea slug Elysia crispata morphotype clarki.</title>
        <authorList>
            <person name="Eastman K.E."/>
            <person name="Pendleton A.L."/>
            <person name="Shaikh M.A."/>
            <person name="Suttiyut T."/>
            <person name="Ogas R."/>
            <person name="Tomko P."/>
            <person name="Gavelis G."/>
            <person name="Widhalm J.R."/>
            <person name="Wisecaver J.H."/>
        </authorList>
    </citation>
    <scope>NUCLEOTIDE SEQUENCE</scope>
    <source>
        <strain evidence="1">ECLA1</strain>
    </source>
</reference>
<protein>
    <submittedName>
        <fullName evidence="1">Uncharacterized protein</fullName>
    </submittedName>
</protein>
<dbReference type="Proteomes" id="UP001283361">
    <property type="component" value="Unassembled WGS sequence"/>
</dbReference>
<dbReference type="EMBL" id="JAWDGP010002247">
    <property type="protein sequence ID" value="KAK3784430.1"/>
    <property type="molecule type" value="Genomic_DNA"/>
</dbReference>
<name>A0AAE1AAP8_9GAST</name>